<reference evidence="4" key="1">
    <citation type="journal article" date="2023" name="IMA Fungus">
        <title>Comparative genomic study of the Penicillium genus elucidates a diverse pangenome and 15 lateral gene transfer events.</title>
        <authorList>
            <person name="Petersen C."/>
            <person name="Sorensen T."/>
            <person name="Nielsen M.R."/>
            <person name="Sondergaard T.E."/>
            <person name="Sorensen J.L."/>
            <person name="Fitzpatrick D.A."/>
            <person name="Frisvad J.C."/>
            <person name="Nielsen K.L."/>
        </authorList>
    </citation>
    <scope>NUCLEOTIDE SEQUENCE</scope>
    <source>
        <strain evidence="4">IBT 15450</strain>
    </source>
</reference>
<dbReference type="GO" id="GO:0008270">
    <property type="term" value="F:zinc ion binding"/>
    <property type="evidence" value="ECO:0007669"/>
    <property type="project" value="InterPro"/>
</dbReference>
<reference evidence="4" key="2">
    <citation type="submission" date="2023-01" db="EMBL/GenBank/DDBJ databases">
        <authorList>
            <person name="Petersen C."/>
        </authorList>
    </citation>
    <scope>NUCLEOTIDE SEQUENCE</scope>
    <source>
        <strain evidence="4">IBT 15450</strain>
    </source>
</reference>
<keyword evidence="5" id="KW-1185">Reference proteome</keyword>
<dbReference type="EMBL" id="JAQJZL010000001">
    <property type="protein sequence ID" value="KAJ6056802.1"/>
    <property type="molecule type" value="Genomic_DNA"/>
</dbReference>
<evidence type="ECO:0000256" key="1">
    <source>
        <dbReference type="ARBA" id="ARBA00023015"/>
    </source>
</evidence>
<dbReference type="PANTHER" id="PTHR38111:SF6">
    <property type="entry name" value="FINGER DOMAIN PROTEIN, PUTATIVE (AFU_ORTHOLOGUE AFUA_8G01940)-RELATED"/>
    <property type="match status" value="1"/>
</dbReference>
<evidence type="ECO:0000313" key="5">
    <source>
        <dbReference type="Proteomes" id="UP001219568"/>
    </source>
</evidence>
<keyword evidence="3" id="KW-0539">Nucleus</keyword>
<evidence type="ECO:0000256" key="2">
    <source>
        <dbReference type="ARBA" id="ARBA00023163"/>
    </source>
</evidence>
<accession>A0AAD6NDM0</accession>
<protein>
    <recommendedName>
        <fullName evidence="6">Zn(2)-C6 fungal-type domain-containing protein</fullName>
    </recommendedName>
</protein>
<proteinExistence type="predicted"/>
<gene>
    <name evidence="4" type="ORF">N7460_000076</name>
</gene>
<evidence type="ECO:0008006" key="6">
    <source>
        <dbReference type="Google" id="ProtNLM"/>
    </source>
</evidence>
<keyword evidence="2" id="KW-0804">Transcription</keyword>
<comment type="caution">
    <text evidence="4">The sequence shown here is derived from an EMBL/GenBank/DDBJ whole genome shotgun (WGS) entry which is preliminary data.</text>
</comment>
<dbReference type="InterPro" id="IPR053178">
    <property type="entry name" value="Osmoadaptation_assoc"/>
</dbReference>
<dbReference type="GO" id="GO:0000981">
    <property type="term" value="F:DNA-binding transcription factor activity, RNA polymerase II-specific"/>
    <property type="evidence" value="ECO:0007669"/>
    <property type="project" value="InterPro"/>
</dbReference>
<dbReference type="Proteomes" id="UP001219568">
    <property type="component" value="Unassembled WGS sequence"/>
</dbReference>
<keyword evidence="1" id="KW-0805">Transcription regulation</keyword>
<name>A0AAD6NDM0_PENCN</name>
<organism evidence="4 5">
    <name type="scientific">Penicillium canescens</name>
    <dbReference type="NCBI Taxonomy" id="5083"/>
    <lineage>
        <taxon>Eukaryota</taxon>
        <taxon>Fungi</taxon>
        <taxon>Dikarya</taxon>
        <taxon>Ascomycota</taxon>
        <taxon>Pezizomycotina</taxon>
        <taxon>Eurotiomycetes</taxon>
        <taxon>Eurotiomycetidae</taxon>
        <taxon>Eurotiales</taxon>
        <taxon>Aspergillaceae</taxon>
        <taxon>Penicillium</taxon>
    </lineage>
</organism>
<dbReference type="AlphaFoldDB" id="A0AAD6NDM0"/>
<evidence type="ECO:0000313" key="4">
    <source>
        <dbReference type="EMBL" id="KAJ6056802.1"/>
    </source>
</evidence>
<sequence length="441" mass="50671">MVGRPRSQGCENCRKRKKKVEDYLLAGLLRLFLCGREEPKCIACEKAGWICPGYLRQWKFVDQTDAMAKLYSKKWYIFEENYLDCSKTPSNSQETVLWDLNLHLVGEKISSVLVYLLENPRSQAIFPLASHGSFYSIIPSRLGHNAALDSAVSCMCNVFIHFMSGQSKATAAIIEEYVKSLQTLRGVLDNPRLRRHAETLCASIILQLCELLLNKDFGQWIDLCQGSKRLIEERGPNGFPEQFERELLESQQGFIPSFLAQPDWRHLMDNLDNGIAVRLQLCSQLLDVPVLLAEASSVLARQLTRAEPCLFEIKDITSRMLTQHDKFEAWYLEQRWPRPIDNTLSDSTQPLYPNLLYAVFDFLSNLILIVMERVYYRLIDFQPVIHRQGSAICPTARHRARQELMDGAISFVKRYSRAAAKPIEYEAQRLRNSGLAIKSLW</sequence>
<dbReference type="PANTHER" id="PTHR38111">
    <property type="entry name" value="ZN(2)-C6 FUNGAL-TYPE DOMAIN-CONTAINING PROTEIN-RELATED"/>
    <property type="match status" value="1"/>
</dbReference>
<evidence type="ECO:0000256" key="3">
    <source>
        <dbReference type="ARBA" id="ARBA00023242"/>
    </source>
</evidence>
<dbReference type="InterPro" id="IPR001138">
    <property type="entry name" value="Zn2Cys6_DnaBD"/>
</dbReference>
<dbReference type="CDD" id="cd00067">
    <property type="entry name" value="GAL4"/>
    <property type="match status" value="1"/>
</dbReference>